<dbReference type="Proteomes" id="UP000294933">
    <property type="component" value="Unassembled WGS sequence"/>
</dbReference>
<sequence>METPAGDANYMSSLGSDVHHSPALPASAVMLAIHPVDEFSASSASMASGASTSAVVSRQVADSIFADPPFRPLVQILNIFPEKQVNRGLLGAWLAKHDPGIYKRAGVTKFKMYIEAAVSKGYVIVENESVALASNIK</sequence>
<keyword evidence="2" id="KW-1185">Reference proteome</keyword>
<evidence type="ECO:0000313" key="1">
    <source>
        <dbReference type="EMBL" id="TDL16996.1"/>
    </source>
</evidence>
<protein>
    <submittedName>
        <fullName evidence="1">Uncharacterized protein</fullName>
    </submittedName>
</protein>
<reference evidence="1 2" key="1">
    <citation type="submission" date="2018-06" db="EMBL/GenBank/DDBJ databases">
        <title>A transcriptomic atlas of mushroom development highlights an independent origin of complex multicellularity.</title>
        <authorList>
            <consortium name="DOE Joint Genome Institute"/>
            <person name="Krizsan K."/>
            <person name="Almasi E."/>
            <person name="Merenyi Z."/>
            <person name="Sahu N."/>
            <person name="Viragh M."/>
            <person name="Koszo T."/>
            <person name="Mondo S."/>
            <person name="Kiss B."/>
            <person name="Balint B."/>
            <person name="Kues U."/>
            <person name="Barry K."/>
            <person name="Hegedus J.C."/>
            <person name="Henrissat B."/>
            <person name="Johnson J."/>
            <person name="Lipzen A."/>
            <person name="Ohm R."/>
            <person name="Nagy I."/>
            <person name="Pangilinan J."/>
            <person name="Yan J."/>
            <person name="Xiong Y."/>
            <person name="Grigoriev I.V."/>
            <person name="Hibbett D.S."/>
            <person name="Nagy L.G."/>
        </authorList>
    </citation>
    <scope>NUCLEOTIDE SEQUENCE [LARGE SCALE GENOMIC DNA]</scope>
    <source>
        <strain evidence="1 2">SZMC22713</strain>
    </source>
</reference>
<evidence type="ECO:0000313" key="2">
    <source>
        <dbReference type="Proteomes" id="UP000294933"/>
    </source>
</evidence>
<dbReference type="VEuPathDB" id="FungiDB:BD410DRAFT_585346"/>
<accession>A0A4Y7PPP2</accession>
<dbReference type="EMBL" id="ML170230">
    <property type="protein sequence ID" value="TDL16996.1"/>
    <property type="molecule type" value="Genomic_DNA"/>
</dbReference>
<gene>
    <name evidence="1" type="ORF">BD410DRAFT_585346</name>
</gene>
<proteinExistence type="predicted"/>
<organism evidence="1 2">
    <name type="scientific">Rickenella mellea</name>
    <dbReference type="NCBI Taxonomy" id="50990"/>
    <lineage>
        <taxon>Eukaryota</taxon>
        <taxon>Fungi</taxon>
        <taxon>Dikarya</taxon>
        <taxon>Basidiomycota</taxon>
        <taxon>Agaricomycotina</taxon>
        <taxon>Agaricomycetes</taxon>
        <taxon>Hymenochaetales</taxon>
        <taxon>Rickenellaceae</taxon>
        <taxon>Rickenella</taxon>
    </lineage>
</organism>
<name>A0A4Y7PPP2_9AGAM</name>
<dbReference type="AlphaFoldDB" id="A0A4Y7PPP2"/>